<dbReference type="InterPro" id="IPR011528">
    <property type="entry name" value="NERD"/>
</dbReference>
<dbReference type="InterPro" id="IPR017441">
    <property type="entry name" value="Protein_kinase_ATP_BS"/>
</dbReference>
<keyword evidence="11" id="KW-1185">Reference proteome</keyword>
<dbReference type="PANTHER" id="PTHR43289:SF6">
    <property type="entry name" value="SERINE_THREONINE-PROTEIN KINASE NEKL-3"/>
    <property type="match status" value="1"/>
</dbReference>
<evidence type="ECO:0000259" key="9">
    <source>
        <dbReference type="PROSITE" id="PS50011"/>
    </source>
</evidence>
<reference evidence="10 11" key="1">
    <citation type="submission" date="2024-09" db="EMBL/GenBank/DDBJ databases">
        <authorList>
            <person name="Sun Q."/>
            <person name="Mori K."/>
        </authorList>
    </citation>
    <scope>NUCLEOTIDE SEQUENCE [LARGE SCALE GENOMIC DNA]</scope>
    <source>
        <strain evidence="10 11">CCM 3426</strain>
    </source>
</reference>
<dbReference type="SUPFAM" id="SSF56112">
    <property type="entry name" value="Protein kinase-like (PK-like)"/>
    <property type="match status" value="2"/>
</dbReference>
<protein>
    <recommendedName>
        <fullName evidence="1">non-specific serine/threonine protein kinase</fullName>
        <ecNumber evidence="1">2.7.11.1</ecNumber>
    </recommendedName>
</protein>
<evidence type="ECO:0000256" key="1">
    <source>
        <dbReference type="ARBA" id="ARBA00012513"/>
    </source>
</evidence>
<dbReference type="RefSeq" id="WP_189653450.1">
    <property type="nucleotide sequence ID" value="NZ_BMRC01000041.1"/>
</dbReference>
<name>A0ABV5IN20_9ACTN</name>
<dbReference type="InterPro" id="IPR049832">
    <property type="entry name" value="BREX_PglW"/>
</dbReference>
<gene>
    <name evidence="10" type="primary">pglW</name>
    <name evidence="10" type="ORF">ACFFV7_32305</name>
</gene>
<proteinExistence type="predicted"/>
<dbReference type="SMART" id="SM00220">
    <property type="entry name" value="S_TKc"/>
    <property type="match status" value="1"/>
</dbReference>
<dbReference type="EC" id="2.7.11.1" evidence="1"/>
<feature type="binding site" evidence="7">
    <location>
        <position position="555"/>
    </location>
    <ligand>
        <name>ATP</name>
        <dbReference type="ChEBI" id="CHEBI:30616"/>
    </ligand>
</feature>
<feature type="region of interest" description="Disordered" evidence="8">
    <location>
        <begin position="789"/>
        <end position="808"/>
    </location>
</feature>
<evidence type="ECO:0000313" key="11">
    <source>
        <dbReference type="Proteomes" id="UP001589647"/>
    </source>
</evidence>
<dbReference type="InterPro" id="IPR011009">
    <property type="entry name" value="Kinase-like_dom_sf"/>
</dbReference>
<organism evidence="10 11">
    <name type="scientific">Nonomuraea spiralis</name>
    <dbReference type="NCBI Taxonomy" id="46182"/>
    <lineage>
        <taxon>Bacteria</taxon>
        <taxon>Bacillati</taxon>
        <taxon>Actinomycetota</taxon>
        <taxon>Actinomycetes</taxon>
        <taxon>Streptosporangiales</taxon>
        <taxon>Streptosporangiaceae</taxon>
        <taxon>Nonomuraea</taxon>
    </lineage>
</organism>
<evidence type="ECO:0000256" key="3">
    <source>
        <dbReference type="ARBA" id="ARBA00022679"/>
    </source>
</evidence>
<dbReference type="PROSITE" id="PS00107">
    <property type="entry name" value="PROTEIN_KINASE_ATP"/>
    <property type="match status" value="1"/>
</dbReference>
<evidence type="ECO:0000256" key="5">
    <source>
        <dbReference type="ARBA" id="ARBA00022777"/>
    </source>
</evidence>
<dbReference type="NCBIfam" id="NF033442">
    <property type="entry name" value="BREX_PglW"/>
    <property type="match status" value="1"/>
</dbReference>
<feature type="domain" description="Protein kinase" evidence="9">
    <location>
        <begin position="194"/>
        <end position="490"/>
    </location>
</feature>
<evidence type="ECO:0000256" key="4">
    <source>
        <dbReference type="ARBA" id="ARBA00022741"/>
    </source>
</evidence>
<dbReference type="Pfam" id="PF00069">
    <property type="entry name" value="Pkinase"/>
    <property type="match status" value="2"/>
</dbReference>
<evidence type="ECO:0000256" key="6">
    <source>
        <dbReference type="ARBA" id="ARBA00022840"/>
    </source>
</evidence>
<evidence type="ECO:0000256" key="2">
    <source>
        <dbReference type="ARBA" id="ARBA00022527"/>
    </source>
</evidence>
<keyword evidence="4 7" id="KW-0547">Nucleotide-binding</keyword>
<feature type="compositionally biased region" description="Low complexity" evidence="8">
    <location>
        <begin position="790"/>
        <end position="801"/>
    </location>
</feature>
<keyword evidence="6 7" id="KW-0067">ATP-binding</keyword>
<comment type="caution">
    <text evidence="10">The sequence shown here is derived from an EMBL/GenBank/DDBJ whole genome shotgun (WGS) entry which is preliminary data.</text>
</comment>
<dbReference type="Gene3D" id="1.10.510.10">
    <property type="entry name" value="Transferase(Phosphotransferase) domain 1"/>
    <property type="match status" value="2"/>
</dbReference>
<dbReference type="Pfam" id="PF08378">
    <property type="entry name" value="NERD"/>
    <property type="match status" value="1"/>
</dbReference>
<accession>A0ABV5IN20</accession>
<evidence type="ECO:0000256" key="7">
    <source>
        <dbReference type="PROSITE-ProRule" id="PRU10141"/>
    </source>
</evidence>
<feature type="domain" description="Protein kinase" evidence="9">
    <location>
        <begin position="523"/>
        <end position="779"/>
    </location>
</feature>
<keyword evidence="3" id="KW-0808">Transferase</keyword>
<dbReference type="PANTHER" id="PTHR43289">
    <property type="entry name" value="MITOGEN-ACTIVATED PROTEIN KINASE KINASE KINASE 20-RELATED"/>
    <property type="match status" value="1"/>
</dbReference>
<dbReference type="PROSITE" id="PS50011">
    <property type="entry name" value="PROTEIN_KINASE_DOM"/>
    <property type="match status" value="2"/>
</dbReference>
<dbReference type="GO" id="GO:0016301">
    <property type="term" value="F:kinase activity"/>
    <property type="evidence" value="ECO:0007669"/>
    <property type="project" value="UniProtKB-KW"/>
</dbReference>
<dbReference type="Proteomes" id="UP001589647">
    <property type="component" value="Unassembled WGS sequence"/>
</dbReference>
<feature type="region of interest" description="Disordered" evidence="8">
    <location>
        <begin position="1029"/>
        <end position="1053"/>
    </location>
</feature>
<keyword evidence="2" id="KW-0723">Serine/threonine-protein kinase</keyword>
<dbReference type="EMBL" id="JBHMEI010000032">
    <property type="protein sequence ID" value="MFB9205916.1"/>
    <property type="molecule type" value="Genomic_DNA"/>
</dbReference>
<dbReference type="InterPro" id="IPR000719">
    <property type="entry name" value="Prot_kinase_dom"/>
</dbReference>
<evidence type="ECO:0000256" key="8">
    <source>
        <dbReference type="SAM" id="MobiDB-lite"/>
    </source>
</evidence>
<evidence type="ECO:0000313" key="10">
    <source>
        <dbReference type="EMBL" id="MFB9205916.1"/>
    </source>
</evidence>
<sequence>MAAGEGRWNQEFPSPFPWEQEGLDHVRSLMPDVEPYRAWATFTFSTPDGRSPECDLLVCAPAGLFLIEMKSHPGRIVNHGENGKTWIFHRPGGKTSRMTNPFAATDRKAKELKGRLRWAARELRVNESLIPFIDAAVFLSDPSLIVQLDQQQRIKVFGREGGTNGLPQVWSDLINRPPRSRHDQVKPDFDLQLSRLMRKIGVEGSRRYLQIGRWKMDSKPIDAGPDWEDRLAHDADMAGDQRRIRIYLSRRLASAADQRMTERAARREYTALLGLTHRGVVQVADYQVHEAGPAVFFRHKESDERLDRYLDQYAETMDLAVRLDMVRQLAEALNYAHQRHLYHRALAARCVWVSAKPDGSRPVLRIGDWRTATHTSDSTGLGSLEPTSLSGRQVSSETHVYLAPEFDQPNADPLGMDVFGLGALAHLIVTGRPPAPSRREVATRLKTDSGLLLSTLADGIPAVLDTLVWQSTQPYSQNRIHDVPDVLAFLGKLDEVQQELARVDDDDVDPLDLVTGQVIDGEWQVVRSLGTGSTAKALLVKRLGEGIEEEFRVLKVALDEEKEETLREEAAVLRLLHDSHVVRWLDGPTATAGRMVMAIEQAGEESLGQRIRDKGPCSIHELERFGDDLFSALDHLAGRQVWHRDIKPENLGIRRRRDRSQELVLFDFSHARAPERDVGVGTRAYIDPFIGTDRRPVYDAHAEWYAATITLHEMASGEKPVWGGGDADPKFTDEELPAIAVEAFEAELRDGLHRFFARALHRDTDKRFQTLREMRDAWRAIFTELDAERPPTTAATATTEPESTEEARDLNAAKAALTTPLREAGLSPRAVAAAAGLGAQTVGELLAVPAYKVTKVRGVGRTIRNELLRRIRQWKPLADVVPHGGVEPALRIQIGYLDDLILSLLPGRGHRTSKEGEAVRLSLGLPDSSGAIPELDPWPTQKAVGALLGTSQVTVSRHWRTSSDRWLLDDHVTRLREDVLDLLNEASRIMEASELAAGLLERRGARAEDERTRLAYAYAAAMIAVESERRTEKLRGDKQGADDSIESEPRLDRSRHGSNMIIALESLDDKSLPNGAELIDYAVRLGRRADELAMLDPLPGPLTVLRELRGSVKSPNGLPTIPDSRLVALAAATSVTAAATARLELYPRNLGLDRALKLTQGAINPGPDGLDAEKLLALVKSRFPESTFGLGQYPTPRQVEAALVAALDKAGLELISEGGRFHRRQVSGTISALSFSASRTREAVTRPAVVVDSAAMQRITGSVGRGGFLALNVDLRRADLAARILPESLDVEPVDVGAVFLHALADLAMERDRPWSDLLRADERFSRDRVIPRGLAGYVREAWQRLATRLSQPSGTVLLHNGGVFARYPGGRELLVDIQQAARFGRRGARGVWLLCPTGTPRQRPTLDGLLVEVIGENEWLELTAELLRSLGEKAA</sequence>
<keyword evidence="5 10" id="KW-0418">Kinase</keyword>